<dbReference type="InterPro" id="IPR045079">
    <property type="entry name" value="Oxoprolinase-like"/>
</dbReference>
<dbReference type="KEGG" id="dgi:Desgi_1144"/>
<dbReference type="Pfam" id="PF02538">
    <property type="entry name" value="Hydantoinase_B"/>
    <property type="match status" value="1"/>
</dbReference>
<dbReference type="RefSeq" id="WP_006523683.1">
    <property type="nucleotide sequence ID" value="NC_021184.1"/>
</dbReference>
<dbReference type="PANTHER" id="PTHR11365">
    <property type="entry name" value="5-OXOPROLINASE RELATED"/>
    <property type="match status" value="1"/>
</dbReference>
<dbReference type="AlphaFoldDB" id="R4KBU6"/>
<dbReference type="eggNOG" id="COG0146">
    <property type="taxonomic scope" value="Bacteria"/>
</dbReference>
<dbReference type="OrthoDB" id="102473at2"/>
<dbReference type="HOGENOM" id="CLU_020413_1_0_9"/>
<accession>R4KBU6</accession>
<gene>
    <name evidence="2" type="ORF">Desgi_1144</name>
</gene>
<sequence>MGTESKINPILVAVIGNRFDAITKEIGETMLRTSRSPIFSEARDLVTAVFDKHCRLVAQTAYIPILMGALPFVVKAIAEHFQGDIHEGDVFILNDPFSGNNHPPDINVVKPVFWEGELQFWSVSKGHHADVGGGGVAGYNPNAKSIYEECLRIPPTRLYHKGQYQKDVWNFILNNVFLTFLVEGDLHCQVGACKIGERGLHGLLGKYGPDVLYDAINELFDASERQMRAQIAKIPDGTYYAERYIDHDGINKDKMIKVAVNITVKGDDITFDLSPSDPQTPGYVNSTLPNTSSACYLSLVTAINPEARINEGAMRPVNIIAPEGLVVNAKHPAPTTCCTITTAATIIEANWLALAQSIPMQAQAGWGRWCSPTTVGFNTRTGRPFADIHFMCKGGGGATYGYDGWDHIGVVVCSGGLRSPDPELHEMVNPYFLLQYEYWPDSAGAGQWRGGMGVIYRWRVDAPNIPAANFGGGLRDETAPFGLAGGKPAPKHILYLKKTSGETIKVEAETFYQFDLGDIFEIYQSGGGGFGNPYDRPVEKVHQDVLNGIVSVEKALEDYGVVIKRDNFEVDVEATERIRNKSMA</sequence>
<dbReference type="GO" id="GO:0006749">
    <property type="term" value="P:glutathione metabolic process"/>
    <property type="evidence" value="ECO:0007669"/>
    <property type="project" value="TreeGrafter"/>
</dbReference>
<dbReference type="EMBL" id="CP003273">
    <property type="protein sequence ID" value="AGL00668.1"/>
    <property type="molecule type" value="Genomic_DNA"/>
</dbReference>
<evidence type="ECO:0000313" key="3">
    <source>
        <dbReference type="Proteomes" id="UP000013520"/>
    </source>
</evidence>
<reference evidence="2 3" key="1">
    <citation type="submission" date="2012-01" db="EMBL/GenBank/DDBJ databases">
        <title>Complete sequence of Desulfotomaculum gibsoniae DSM 7213.</title>
        <authorList>
            <consortium name="US DOE Joint Genome Institute"/>
            <person name="Lucas S."/>
            <person name="Han J."/>
            <person name="Lapidus A."/>
            <person name="Cheng J.-F."/>
            <person name="Goodwin L."/>
            <person name="Pitluck S."/>
            <person name="Peters L."/>
            <person name="Ovchinnikova G."/>
            <person name="Teshima H."/>
            <person name="Detter J.C."/>
            <person name="Han C."/>
            <person name="Tapia R."/>
            <person name="Land M."/>
            <person name="Hauser L."/>
            <person name="Kyrpides N."/>
            <person name="Ivanova N."/>
            <person name="Pagani I."/>
            <person name="Parshina S."/>
            <person name="Plugge C."/>
            <person name="Muyzer G."/>
            <person name="Kuever J."/>
            <person name="Ivanova A."/>
            <person name="Nazina T."/>
            <person name="Klenk H.-P."/>
            <person name="Brambilla E."/>
            <person name="Spring S."/>
            <person name="Stams A.F."/>
            <person name="Woyke T."/>
        </authorList>
    </citation>
    <scope>NUCLEOTIDE SEQUENCE [LARGE SCALE GENOMIC DNA]</scope>
    <source>
        <strain evidence="2 3">DSM 7213</strain>
    </source>
</reference>
<dbReference type="GO" id="GO:0017168">
    <property type="term" value="F:5-oxoprolinase (ATP-hydrolyzing) activity"/>
    <property type="evidence" value="ECO:0007669"/>
    <property type="project" value="TreeGrafter"/>
</dbReference>
<dbReference type="STRING" id="767817.Desgi_1144"/>
<feature type="domain" description="Hydantoinase B/oxoprolinase" evidence="1">
    <location>
        <begin position="8"/>
        <end position="533"/>
    </location>
</feature>
<dbReference type="PANTHER" id="PTHR11365:SF23">
    <property type="entry name" value="HYPOTHETICAL 5-OXOPROLINASE (EUROFUNG)-RELATED"/>
    <property type="match status" value="1"/>
</dbReference>
<organism evidence="2 3">
    <name type="scientific">Desulfoscipio gibsoniae DSM 7213</name>
    <dbReference type="NCBI Taxonomy" id="767817"/>
    <lineage>
        <taxon>Bacteria</taxon>
        <taxon>Bacillati</taxon>
        <taxon>Bacillota</taxon>
        <taxon>Clostridia</taxon>
        <taxon>Eubacteriales</taxon>
        <taxon>Desulfallaceae</taxon>
        <taxon>Desulfoscipio</taxon>
    </lineage>
</organism>
<dbReference type="GO" id="GO:0005829">
    <property type="term" value="C:cytosol"/>
    <property type="evidence" value="ECO:0007669"/>
    <property type="project" value="TreeGrafter"/>
</dbReference>
<dbReference type="Proteomes" id="UP000013520">
    <property type="component" value="Chromosome"/>
</dbReference>
<protein>
    <submittedName>
        <fullName evidence="2">N-methylhydantoinase B/acetone carboxylase, alpha subunit</fullName>
    </submittedName>
</protein>
<dbReference type="InterPro" id="IPR003692">
    <property type="entry name" value="Hydantoinase_B"/>
</dbReference>
<proteinExistence type="predicted"/>
<evidence type="ECO:0000259" key="1">
    <source>
        <dbReference type="Pfam" id="PF02538"/>
    </source>
</evidence>
<name>R4KBU6_9FIRM</name>
<keyword evidence="3" id="KW-1185">Reference proteome</keyword>
<evidence type="ECO:0000313" key="2">
    <source>
        <dbReference type="EMBL" id="AGL00668.1"/>
    </source>
</evidence>